<dbReference type="InterPro" id="IPR035940">
    <property type="entry name" value="CAP_sf"/>
</dbReference>
<dbReference type="InterPro" id="IPR013871">
    <property type="entry name" value="Cysteine_rich_secretory"/>
</dbReference>
<keyword evidence="7" id="KW-1185">Reference proteome</keyword>
<dbReference type="EMBL" id="JAAMOB010000016">
    <property type="protein sequence ID" value="KAF4102763.1"/>
    <property type="molecule type" value="Genomic_DNA"/>
</dbReference>
<name>A0A7J6C7S5_9TELE</name>
<dbReference type="PROSITE" id="PS01010">
    <property type="entry name" value="CRISP_2"/>
    <property type="match status" value="1"/>
</dbReference>
<dbReference type="InterPro" id="IPR001283">
    <property type="entry name" value="CRISP-related"/>
</dbReference>
<dbReference type="GO" id="GO:0005576">
    <property type="term" value="C:extracellular region"/>
    <property type="evidence" value="ECO:0007669"/>
    <property type="project" value="InterPro"/>
</dbReference>
<dbReference type="InterPro" id="IPR018244">
    <property type="entry name" value="Allrgn_V5/Tpx1_CS"/>
</dbReference>
<dbReference type="SUPFAM" id="SSF55797">
    <property type="entry name" value="PR-1-like"/>
    <property type="match status" value="1"/>
</dbReference>
<evidence type="ECO:0000256" key="1">
    <source>
        <dbReference type="ARBA" id="ARBA00009923"/>
    </source>
</evidence>
<proteinExistence type="inferred from homology"/>
<organism evidence="6 7">
    <name type="scientific">Onychostoma macrolepis</name>
    <dbReference type="NCBI Taxonomy" id="369639"/>
    <lineage>
        <taxon>Eukaryota</taxon>
        <taxon>Metazoa</taxon>
        <taxon>Chordata</taxon>
        <taxon>Craniata</taxon>
        <taxon>Vertebrata</taxon>
        <taxon>Euteleostomi</taxon>
        <taxon>Actinopterygii</taxon>
        <taxon>Neopterygii</taxon>
        <taxon>Teleostei</taxon>
        <taxon>Ostariophysi</taxon>
        <taxon>Cypriniformes</taxon>
        <taxon>Cyprinidae</taxon>
        <taxon>Acrossocheilinae</taxon>
        <taxon>Onychostoma</taxon>
    </lineage>
</organism>
<evidence type="ECO:0000256" key="2">
    <source>
        <dbReference type="ARBA" id="ARBA00023157"/>
    </source>
</evidence>
<dbReference type="AlphaFoldDB" id="A0A7J6C7S5"/>
<feature type="disulfide bond" evidence="3">
    <location>
        <begin position="430"/>
        <end position="443"/>
    </location>
</feature>
<comment type="caution">
    <text evidence="3">Lacks conserved residue(s) required for the propagation of feature annotation.</text>
</comment>
<dbReference type="SMART" id="SM00198">
    <property type="entry name" value="SCP"/>
    <property type="match status" value="1"/>
</dbReference>
<feature type="region of interest" description="Disordered" evidence="4">
    <location>
        <begin position="1"/>
        <end position="25"/>
    </location>
</feature>
<dbReference type="FunFam" id="3.40.33.10:FF:000005">
    <property type="entry name" value="Cysteine-rich secretory protein 2"/>
    <property type="match status" value="1"/>
</dbReference>
<dbReference type="InterPro" id="IPR034117">
    <property type="entry name" value="SCP_CRISP"/>
</dbReference>
<comment type="caution">
    <text evidence="6">The sequence shown here is derived from an EMBL/GenBank/DDBJ whole genome shotgun (WGS) entry which is preliminary data.</text>
</comment>
<dbReference type="Proteomes" id="UP000579812">
    <property type="component" value="Unassembled WGS sequence"/>
</dbReference>
<feature type="compositionally biased region" description="Polar residues" evidence="4">
    <location>
        <begin position="1"/>
        <end position="23"/>
    </location>
</feature>
<dbReference type="SUPFAM" id="SSF57546">
    <property type="entry name" value="Crisp domain-like"/>
    <property type="match status" value="1"/>
</dbReference>
<reference evidence="6 7" key="1">
    <citation type="submission" date="2020-04" db="EMBL/GenBank/DDBJ databases">
        <title>Chromosome-level genome assembly of a cyprinid fish Onychostoma macrolepis by integration of Nanopore Sequencing, Bionano and Hi-C technology.</title>
        <authorList>
            <person name="Wang D."/>
        </authorList>
    </citation>
    <scope>NUCLEOTIDE SEQUENCE [LARGE SCALE GENOMIC DNA]</scope>
    <source>
        <strain evidence="6">SWU-2019</strain>
        <tissue evidence="6">Muscle</tissue>
    </source>
</reference>
<dbReference type="FunFam" id="1.10.10.740:FF:000001">
    <property type="entry name" value="Cysteine-rich secretory protein 2"/>
    <property type="match status" value="1"/>
</dbReference>
<sequence length="455" mass="50701">MGFSSSWEPNLSTGRLGINTSSQREAKSALCSSAKAPSFSKSKVTAADSRERIRRVQTDGTLHEVRKSMETECLPVVELSTRGGCKFESAIHRPAREPRERRKAHEVIEGKTPPVLVKAMVRIEFMEQRMTFESFKESFERNKAGFSETCESIIQTGLRERGLTKSRQPGPNHTIITALEKIDVPISKTVDDAGNIKRIVWDLTTTSQTPPSYGQKDAKMFAVTVCILGLLHMIDACSLVSVCTDMPSVQQEIVDVHNTYRRAVEPTASNMLKMSWSDAVAQSAQGWIDQCNMTHGPPSSRMIDGYEMGENLFKASAVYSWTDVINAWHSEVNNYEYPTGSSNGQPIGHYTQVVWYSSYEVGCAVAQCGSSYFYGCHYYRAGNFREVPPYSQGDPCAACPDDCEDSLCTNPCPYINTFRNCDELKEMATCDHTVVSQWCPASCLCEEKIIPIARK</sequence>
<dbReference type="Gene3D" id="3.40.33.10">
    <property type="entry name" value="CAP"/>
    <property type="match status" value="1"/>
</dbReference>
<evidence type="ECO:0000259" key="5">
    <source>
        <dbReference type="PROSITE" id="PS51670"/>
    </source>
</evidence>
<feature type="disulfide bond" evidence="3">
    <location>
        <begin position="421"/>
        <end position="439"/>
    </location>
</feature>
<dbReference type="InterPro" id="IPR014044">
    <property type="entry name" value="CAP_dom"/>
</dbReference>
<keyword evidence="2 3" id="KW-1015">Disulfide bond</keyword>
<dbReference type="CDD" id="cd05383">
    <property type="entry name" value="CAP_CRISP"/>
    <property type="match status" value="1"/>
</dbReference>
<comment type="similarity">
    <text evidence="1">Belongs to the CRISP family.</text>
</comment>
<dbReference type="PANTHER" id="PTHR10334">
    <property type="entry name" value="CYSTEINE-RICH SECRETORY PROTEIN-RELATED"/>
    <property type="match status" value="1"/>
</dbReference>
<dbReference type="PROSITE" id="PS01009">
    <property type="entry name" value="CRISP_1"/>
    <property type="match status" value="1"/>
</dbReference>
<dbReference type="InterPro" id="IPR042076">
    <property type="entry name" value="Crisp-like_dom"/>
</dbReference>
<dbReference type="Pfam" id="PF00188">
    <property type="entry name" value="CAP"/>
    <property type="match status" value="1"/>
</dbReference>
<evidence type="ECO:0000313" key="6">
    <source>
        <dbReference type="EMBL" id="KAF4102763.1"/>
    </source>
</evidence>
<gene>
    <name evidence="6" type="ORF">G5714_015646</name>
</gene>
<dbReference type="InterPro" id="IPR002413">
    <property type="entry name" value="V5_allergen-like"/>
</dbReference>
<feature type="domain" description="ShKT" evidence="5">
    <location>
        <begin position="412"/>
        <end position="445"/>
    </location>
</feature>
<dbReference type="PROSITE" id="PS51670">
    <property type="entry name" value="SHKT"/>
    <property type="match status" value="1"/>
</dbReference>
<dbReference type="InterPro" id="IPR003582">
    <property type="entry name" value="ShKT_dom"/>
</dbReference>
<evidence type="ECO:0000256" key="4">
    <source>
        <dbReference type="SAM" id="MobiDB-lite"/>
    </source>
</evidence>
<dbReference type="Gene3D" id="1.10.10.740">
    <property type="entry name" value="Crisp domain"/>
    <property type="match status" value="1"/>
</dbReference>
<dbReference type="PRINTS" id="PR00837">
    <property type="entry name" value="V5TPXLIKE"/>
</dbReference>
<evidence type="ECO:0000256" key="3">
    <source>
        <dbReference type="PROSITE-ProRule" id="PRU01005"/>
    </source>
</evidence>
<accession>A0A7J6C7S5</accession>
<dbReference type="PRINTS" id="PR00838">
    <property type="entry name" value="V5ALLERGEN"/>
</dbReference>
<dbReference type="Pfam" id="PF08562">
    <property type="entry name" value="Crisp"/>
    <property type="match status" value="1"/>
</dbReference>
<protein>
    <recommendedName>
        <fullName evidence="5">ShKT domain-containing protein</fullName>
    </recommendedName>
</protein>
<evidence type="ECO:0000313" key="7">
    <source>
        <dbReference type="Proteomes" id="UP000579812"/>
    </source>
</evidence>